<keyword evidence="3" id="KW-1185">Reference proteome</keyword>
<name>F3PVF7_9BACE</name>
<sequence>MKTLAISAIIAVTSLVNAASAMAGNRTNKFAYNTETIGNRVETQEVFKAELLAEK</sequence>
<feature type="chain" id="PRO_5003300105" evidence="1">
    <location>
        <begin position="24"/>
        <end position="55"/>
    </location>
</feature>
<evidence type="ECO:0000313" key="3">
    <source>
        <dbReference type="Proteomes" id="UP000003416"/>
    </source>
</evidence>
<dbReference type="Pfam" id="PF12930">
    <property type="entry name" value="DUF3836"/>
    <property type="match status" value="1"/>
</dbReference>
<dbReference type="AlphaFoldDB" id="F3PVF7"/>
<proteinExistence type="predicted"/>
<dbReference type="InterPro" id="IPR024339">
    <property type="entry name" value="DUF3836"/>
</dbReference>
<accession>F3PVF7</accession>
<dbReference type="EMBL" id="AFBN01000071">
    <property type="protein sequence ID" value="EGF54694.1"/>
    <property type="molecule type" value="Genomic_DNA"/>
</dbReference>
<comment type="caution">
    <text evidence="2">The sequence shown here is derived from an EMBL/GenBank/DDBJ whole genome shotgun (WGS) entry which is preliminary data.</text>
</comment>
<organism evidence="2 3">
    <name type="scientific">Bacteroides fluxus YIT 12057</name>
    <dbReference type="NCBI Taxonomy" id="763034"/>
    <lineage>
        <taxon>Bacteria</taxon>
        <taxon>Pseudomonadati</taxon>
        <taxon>Bacteroidota</taxon>
        <taxon>Bacteroidia</taxon>
        <taxon>Bacteroidales</taxon>
        <taxon>Bacteroidaceae</taxon>
        <taxon>Bacteroides</taxon>
    </lineage>
</organism>
<reference evidence="2 3" key="1">
    <citation type="submission" date="2011-02" db="EMBL/GenBank/DDBJ databases">
        <authorList>
            <person name="Weinstock G."/>
            <person name="Sodergren E."/>
            <person name="Clifton S."/>
            <person name="Fulton L."/>
            <person name="Fulton B."/>
            <person name="Courtney L."/>
            <person name="Fronick C."/>
            <person name="Harrison M."/>
            <person name="Strong C."/>
            <person name="Farmer C."/>
            <person name="Delahaunty K."/>
            <person name="Markovic C."/>
            <person name="Hall O."/>
            <person name="Minx P."/>
            <person name="Tomlinson C."/>
            <person name="Mitreva M."/>
            <person name="Hou S."/>
            <person name="Chen J."/>
            <person name="Wollam A."/>
            <person name="Pepin K.H."/>
            <person name="Johnson M."/>
            <person name="Bhonagiri V."/>
            <person name="Zhang X."/>
            <person name="Suruliraj S."/>
            <person name="Warren W."/>
            <person name="Chinwalla A."/>
            <person name="Mardis E.R."/>
            <person name="Wilson R.K."/>
        </authorList>
    </citation>
    <scope>NUCLEOTIDE SEQUENCE [LARGE SCALE GENOMIC DNA]</scope>
    <source>
        <strain evidence="2 3">YIT 12057</strain>
    </source>
</reference>
<evidence type="ECO:0000256" key="1">
    <source>
        <dbReference type="SAM" id="SignalP"/>
    </source>
</evidence>
<gene>
    <name evidence="2" type="ORF">HMPREF9446_02735</name>
</gene>
<protein>
    <submittedName>
        <fullName evidence="2">Conserved domain protein</fullName>
    </submittedName>
</protein>
<dbReference type="Proteomes" id="UP000003416">
    <property type="component" value="Unassembled WGS sequence"/>
</dbReference>
<feature type="signal peptide" evidence="1">
    <location>
        <begin position="1"/>
        <end position="23"/>
    </location>
</feature>
<keyword evidence="1" id="KW-0732">Signal</keyword>
<dbReference type="HOGENOM" id="CLU_3022295_0_0_10"/>
<evidence type="ECO:0000313" key="2">
    <source>
        <dbReference type="EMBL" id="EGF54694.1"/>
    </source>
</evidence>